<dbReference type="EMBL" id="BMAT01005880">
    <property type="protein sequence ID" value="GFS01437.1"/>
    <property type="molecule type" value="Genomic_DNA"/>
</dbReference>
<name>A0AAV4HXH8_9GAST</name>
<keyword evidence="3" id="KW-1185">Reference proteome</keyword>
<comment type="caution">
    <text evidence="2">The sequence shown here is derived from an EMBL/GenBank/DDBJ whole genome shotgun (WGS) entry which is preliminary data.</text>
</comment>
<dbReference type="AlphaFoldDB" id="A0AAV4HXH8"/>
<evidence type="ECO:0000313" key="2">
    <source>
        <dbReference type="EMBL" id="GFS01437.1"/>
    </source>
</evidence>
<organism evidence="2 3">
    <name type="scientific">Elysia marginata</name>
    <dbReference type="NCBI Taxonomy" id="1093978"/>
    <lineage>
        <taxon>Eukaryota</taxon>
        <taxon>Metazoa</taxon>
        <taxon>Spiralia</taxon>
        <taxon>Lophotrochozoa</taxon>
        <taxon>Mollusca</taxon>
        <taxon>Gastropoda</taxon>
        <taxon>Heterobranchia</taxon>
        <taxon>Euthyneura</taxon>
        <taxon>Panpulmonata</taxon>
        <taxon>Sacoglossa</taxon>
        <taxon>Placobranchoidea</taxon>
        <taxon>Plakobranchidae</taxon>
        <taxon>Elysia</taxon>
    </lineage>
</organism>
<evidence type="ECO:0008006" key="4">
    <source>
        <dbReference type="Google" id="ProtNLM"/>
    </source>
</evidence>
<feature type="compositionally biased region" description="Basic and acidic residues" evidence="1">
    <location>
        <begin position="87"/>
        <end position="98"/>
    </location>
</feature>
<evidence type="ECO:0000256" key="1">
    <source>
        <dbReference type="SAM" id="MobiDB-lite"/>
    </source>
</evidence>
<accession>A0AAV4HXH8</accession>
<dbReference type="Proteomes" id="UP000762676">
    <property type="component" value="Unassembled WGS sequence"/>
</dbReference>
<evidence type="ECO:0000313" key="3">
    <source>
        <dbReference type="Proteomes" id="UP000762676"/>
    </source>
</evidence>
<proteinExistence type="predicted"/>
<gene>
    <name evidence="2" type="ORF">ElyMa_002838500</name>
</gene>
<feature type="region of interest" description="Disordered" evidence="1">
    <location>
        <begin position="54"/>
        <end position="121"/>
    </location>
</feature>
<reference evidence="2 3" key="1">
    <citation type="journal article" date="2021" name="Elife">
        <title>Chloroplast acquisition without the gene transfer in kleptoplastic sea slugs, Plakobranchus ocellatus.</title>
        <authorList>
            <person name="Maeda T."/>
            <person name="Takahashi S."/>
            <person name="Yoshida T."/>
            <person name="Shimamura S."/>
            <person name="Takaki Y."/>
            <person name="Nagai Y."/>
            <person name="Toyoda A."/>
            <person name="Suzuki Y."/>
            <person name="Arimoto A."/>
            <person name="Ishii H."/>
            <person name="Satoh N."/>
            <person name="Nishiyama T."/>
            <person name="Hasebe M."/>
            <person name="Maruyama T."/>
            <person name="Minagawa J."/>
            <person name="Obokata J."/>
            <person name="Shigenobu S."/>
        </authorList>
    </citation>
    <scope>NUCLEOTIDE SEQUENCE [LARGE SCALE GENOMIC DNA]</scope>
</reference>
<sequence>MCSPRVPGVCVEAINMMKCDGDFSLQERVFDIMTFYEHPDDLYEAYLVPLDNARAERDRKRKETDKTVAKSGQEALGTVADQVGGKTSDEDRTERSFETPRLGMKLAKVGTNNATNSTGKL</sequence>
<feature type="compositionally biased region" description="Polar residues" evidence="1">
    <location>
        <begin position="110"/>
        <end position="121"/>
    </location>
</feature>
<feature type="compositionally biased region" description="Basic and acidic residues" evidence="1">
    <location>
        <begin position="54"/>
        <end position="68"/>
    </location>
</feature>
<protein>
    <recommendedName>
        <fullName evidence="4">Pre-mRNA-splicing factor 38</fullName>
    </recommendedName>
</protein>